<protein>
    <recommendedName>
        <fullName evidence="2">DUF418 domain-containing protein</fullName>
    </recommendedName>
</protein>
<feature type="transmembrane region" description="Helical" evidence="1">
    <location>
        <begin position="214"/>
        <end position="236"/>
    </location>
</feature>
<feature type="domain" description="DUF418" evidence="2">
    <location>
        <begin position="236"/>
        <end position="399"/>
    </location>
</feature>
<dbReference type="Pfam" id="PF04235">
    <property type="entry name" value="DUF418"/>
    <property type="match status" value="1"/>
</dbReference>
<keyword evidence="1" id="KW-1133">Transmembrane helix</keyword>
<keyword evidence="1" id="KW-0472">Membrane</keyword>
<feature type="transmembrane region" description="Helical" evidence="1">
    <location>
        <begin position="289"/>
        <end position="311"/>
    </location>
</feature>
<dbReference type="InterPro" id="IPR007349">
    <property type="entry name" value="DUF418"/>
</dbReference>
<dbReference type="OrthoDB" id="9807744at2"/>
<proteinExistence type="predicted"/>
<organism evidence="3 4">
    <name type="scientific">Aureibacillus halotolerans</name>
    <dbReference type="NCBI Taxonomy" id="1508390"/>
    <lineage>
        <taxon>Bacteria</taxon>
        <taxon>Bacillati</taxon>
        <taxon>Bacillota</taxon>
        <taxon>Bacilli</taxon>
        <taxon>Bacillales</taxon>
        <taxon>Bacillaceae</taxon>
        <taxon>Aureibacillus</taxon>
    </lineage>
</organism>
<feature type="transmembrane region" description="Helical" evidence="1">
    <location>
        <begin position="331"/>
        <end position="353"/>
    </location>
</feature>
<gene>
    <name evidence="3" type="ORF">EV213_106104</name>
</gene>
<dbReference type="PANTHER" id="PTHR30590">
    <property type="entry name" value="INNER MEMBRANE PROTEIN"/>
    <property type="match status" value="1"/>
</dbReference>
<dbReference type="AlphaFoldDB" id="A0A4R6U1V8"/>
<dbReference type="InterPro" id="IPR052529">
    <property type="entry name" value="Bact_Transport_Assoc"/>
</dbReference>
<feature type="transmembrane region" description="Helical" evidence="1">
    <location>
        <begin position="21"/>
        <end position="41"/>
    </location>
</feature>
<dbReference type="RefSeq" id="WP_133580208.1">
    <property type="nucleotide sequence ID" value="NZ_SNYJ01000006.1"/>
</dbReference>
<dbReference type="PANTHER" id="PTHR30590:SF2">
    <property type="entry name" value="INNER MEMBRANE PROTEIN"/>
    <property type="match status" value="1"/>
</dbReference>
<evidence type="ECO:0000256" key="1">
    <source>
        <dbReference type="SAM" id="Phobius"/>
    </source>
</evidence>
<feature type="transmembrane region" description="Helical" evidence="1">
    <location>
        <begin position="256"/>
        <end position="277"/>
    </location>
</feature>
<reference evidence="3 4" key="1">
    <citation type="submission" date="2019-03" db="EMBL/GenBank/DDBJ databases">
        <title>Genomic Encyclopedia of Type Strains, Phase IV (KMG-IV): sequencing the most valuable type-strain genomes for metagenomic binning, comparative biology and taxonomic classification.</title>
        <authorList>
            <person name="Goeker M."/>
        </authorList>
    </citation>
    <scope>NUCLEOTIDE SEQUENCE [LARGE SCALE GENOMIC DNA]</scope>
    <source>
        <strain evidence="3 4">DSM 28697</strain>
    </source>
</reference>
<feature type="transmembrane region" description="Helical" evidence="1">
    <location>
        <begin position="359"/>
        <end position="380"/>
    </location>
</feature>
<dbReference type="EMBL" id="SNYJ01000006">
    <property type="protein sequence ID" value="TDQ40388.1"/>
    <property type="molecule type" value="Genomic_DNA"/>
</dbReference>
<feature type="transmembrane region" description="Helical" evidence="1">
    <location>
        <begin position="123"/>
        <end position="141"/>
    </location>
</feature>
<evidence type="ECO:0000259" key="2">
    <source>
        <dbReference type="Pfam" id="PF04235"/>
    </source>
</evidence>
<evidence type="ECO:0000313" key="4">
    <source>
        <dbReference type="Proteomes" id="UP000295632"/>
    </source>
</evidence>
<keyword evidence="1" id="KW-0812">Transmembrane</keyword>
<sequence>MYNRKESTLPTVRGDRIVELDIIRGVALLGILLANMPLFSYPYPYFELLHVSLWNDSWNRFIMLFLNVAVVNKFITIFSFLFGLGFIIFMERLKLRGERPVVRYVRRLLFLMLLGVLHSTYIWYGDILLIYSVFGFILLLFRNRSPKVLLNCGVALLLVSALLLALQTFAFDNRLAIELAPAEQLEQAADQSITVYQTGSFAEMINQRSTDSDIISVSMFYTAILSLGMFFIGAYAGKRGYFRELDKHRQTVKSAWIWSAAIGLPFLAIQFALKYTIDSTHTGLNLAQVPALLIASPAIAIFYITSLLLLLRTALGQRVLAPFAAVGRMALTNYLLQSIICITIFYSFGFGLFAQVSPWYGLLLAIAIYGLQLVLSNLWLKRYPFGPLEWLWRTATYGKLGANRKR</sequence>
<name>A0A4R6U1V8_9BACI</name>
<feature type="transmembrane region" description="Helical" evidence="1">
    <location>
        <begin position="148"/>
        <end position="171"/>
    </location>
</feature>
<evidence type="ECO:0000313" key="3">
    <source>
        <dbReference type="EMBL" id="TDQ40388.1"/>
    </source>
</evidence>
<keyword evidence="4" id="KW-1185">Reference proteome</keyword>
<feature type="transmembrane region" description="Helical" evidence="1">
    <location>
        <begin position="101"/>
        <end position="117"/>
    </location>
</feature>
<feature type="transmembrane region" description="Helical" evidence="1">
    <location>
        <begin position="61"/>
        <end position="89"/>
    </location>
</feature>
<dbReference type="Proteomes" id="UP000295632">
    <property type="component" value="Unassembled WGS sequence"/>
</dbReference>
<comment type="caution">
    <text evidence="3">The sequence shown here is derived from an EMBL/GenBank/DDBJ whole genome shotgun (WGS) entry which is preliminary data.</text>
</comment>
<accession>A0A4R6U1V8</accession>